<evidence type="ECO:0000313" key="5">
    <source>
        <dbReference type="EMBL" id="GAA4014333.1"/>
    </source>
</evidence>
<feature type="domain" description="HTH luxR-type" evidence="4">
    <location>
        <begin position="138"/>
        <end position="203"/>
    </location>
</feature>
<keyword evidence="3" id="KW-0157">Chromophore</keyword>
<dbReference type="InterPro" id="IPR036388">
    <property type="entry name" value="WH-like_DNA-bd_sf"/>
</dbReference>
<dbReference type="Gene3D" id="1.10.10.10">
    <property type="entry name" value="Winged helix-like DNA-binding domain superfamily/Winged helix DNA-binding domain"/>
    <property type="match status" value="1"/>
</dbReference>
<evidence type="ECO:0000259" key="4">
    <source>
        <dbReference type="PROSITE" id="PS50043"/>
    </source>
</evidence>
<comment type="caution">
    <text evidence="5">The sequence shown here is derived from an EMBL/GenBank/DDBJ whole genome shotgun (WGS) entry which is preliminary data.</text>
</comment>
<dbReference type="CDD" id="cd06170">
    <property type="entry name" value="LuxR_C_like"/>
    <property type="match status" value="1"/>
</dbReference>
<dbReference type="InterPro" id="IPR035965">
    <property type="entry name" value="PAS-like_dom_sf"/>
</dbReference>
<reference evidence="6" key="1">
    <citation type="journal article" date="2019" name="Int. J. Syst. Evol. Microbiol.">
        <title>The Global Catalogue of Microorganisms (GCM) 10K type strain sequencing project: providing services to taxonomists for standard genome sequencing and annotation.</title>
        <authorList>
            <consortium name="The Broad Institute Genomics Platform"/>
            <consortium name="The Broad Institute Genome Sequencing Center for Infectious Disease"/>
            <person name="Wu L."/>
            <person name="Ma J."/>
        </authorList>
    </citation>
    <scope>NUCLEOTIDE SEQUENCE [LARGE SCALE GENOMIC DNA]</scope>
    <source>
        <strain evidence="6">JCM 17563</strain>
    </source>
</reference>
<dbReference type="CDD" id="cd00130">
    <property type="entry name" value="PAS"/>
    <property type="match status" value="1"/>
</dbReference>
<dbReference type="Proteomes" id="UP001500235">
    <property type="component" value="Unassembled WGS sequence"/>
</dbReference>
<dbReference type="NCBIfam" id="TIGR00229">
    <property type="entry name" value="sensory_box"/>
    <property type="match status" value="1"/>
</dbReference>
<keyword evidence="1" id="KW-0285">Flavoprotein</keyword>
<dbReference type="InterPro" id="IPR000792">
    <property type="entry name" value="Tscrpt_reg_LuxR_C"/>
</dbReference>
<dbReference type="Pfam" id="PF13426">
    <property type="entry name" value="PAS_9"/>
    <property type="match status" value="1"/>
</dbReference>
<accession>A0ABP7SNZ9</accession>
<name>A0ABP7SNZ9_9SPHN</name>
<dbReference type="InterPro" id="IPR016032">
    <property type="entry name" value="Sig_transdc_resp-reg_C-effctor"/>
</dbReference>
<dbReference type="SUPFAM" id="SSF46894">
    <property type="entry name" value="C-terminal effector domain of the bipartite response regulators"/>
    <property type="match status" value="1"/>
</dbReference>
<gene>
    <name evidence="5" type="ORF">GCM10022280_10960</name>
</gene>
<keyword evidence="2" id="KW-0288">FMN</keyword>
<evidence type="ECO:0000256" key="1">
    <source>
        <dbReference type="ARBA" id="ARBA00022630"/>
    </source>
</evidence>
<dbReference type="SMART" id="SM00421">
    <property type="entry name" value="HTH_LUXR"/>
    <property type="match status" value="1"/>
</dbReference>
<dbReference type="EMBL" id="BAABBQ010000001">
    <property type="protein sequence ID" value="GAA4014333.1"/>
    <property type="molecule type" value="Genomic_DNA"/>
</dbReference>
<dbReference type="PANTHER" id="PTHR47429:SF2">
    <property type="entry name" value="PROTEIN TWIN LOV 1"/>
    <property type="match status" value="1"/>
</dbReference>
<organism evidence="5 6">
    <name type="scientific">Sphingomonas swuensis</name>
    <dbReference type="NCBI Taxonomy" id="977800"/>
    <lineage>
        <taxon>Bacteria</taxon>
        <taxon>Pseudomonadati</taxon>
        <taxon>Pseudomonadota</taxon>
        <taxon>Alphaproteobacteria</taxon>
        <taxon>Sphingomonadales</taxon>
        <taxon>Sphingomonadaceae</taxon>
        <taxon>Sphingomonas</taxon>
    </lineage>
</organism>
<dbReference type="PROSITE" id="PS50043">
    <property type="entry name" value="HTH_LUXR_2"/>
    <property type="match status" value="1"/>
</dbReference>
<dbReference type="InterPro" id="IPR000014">
    <property type="entry name" value="PAS"/>
</dbReference>
<sequence length="204" mass="22672">MVAASVDEERLIETVGHSPIATVLSNPRRPDNPLEVANQAFCDLTGYPEDQIVGRNCRFLAGEATEPWLTERIRQGVRSHKPVLVDILNYKRDGTPFRNAVLVTPLFDDNGELAWFLGSQVELGEESSAVFAGRRERAVLAVKSLPPRQRQVLELIAKGLLNKQIAWELKISEKTVKMHRALLMERLGVPSSADLIRLAVEAGL</sequence>
<evidence type="ECO:0000313" key="6">
    <source>
        <dbReference type="Proteomes" id="UP001500235"/>
    </source>
</evidence>
<dbReference type="PRINTS" id="PR00038">
    <property type="entry name" value="HTHLUXR"/>
</dbReference>
<protein>
    <recommendedName>
        <fullName evidence="4">HTH luxR-type domain-containing protein</fullName>
    </recommendedName>
</protein>
<dbReference type="PANTHER" id="PTHR47429">
    <property type="entry name" value="PROTEIN TWIN LOV 1"/>
    <property type="match status" value="1"/>
</dbReference>
<dbReference type="Pfam" id="PF00196">
    <property type="entry name" value="GerE"/>
    <property type="match status" value="1"/>
</dbReference>
<dbReference type="SUPFAM" id="SSF55785">
    <property type="entry name" value="PYP-like sensor domain (PAS domain)"/>
    <property type="match status" value="1"/>
</dbReference>
<proteinExistence type="predicted"/>
<dbReference type="Gene3D" id="3.30.450.20">
    <property type="entry name" value="PAS domain"/>
    <property type="match status" value="1"/>
</dbReference>
<evidence type="ECO:0000256" key="3">
    <source>
        <dbReference type="ARBA" id="ARBA00022991"/>
    </source>
</evidence>
<evidence type="ECO:0000256" key="2">
    <source>
        <dbReference type="ARBA" id="ARBA00022643"/>
    </source>
</evidence>
<keyword evidence="6" id="KW-1185">Reference proteome</keyword>